<sequence length="142" mass="16539">MIKSPAFYFYIGWIAVSILFVTQAMRIPVYDEFLSSGRFLPLVLSFLMVVFSCILAYQHFKSLEDVTYELSNSFYFFGFISLVFVYIILIPYVPFSIATLLFLCISFLFFRTLSIWKSFLLSLGLVVVIVFVFQTVFQIVFP</sequence>
<dbReference type="PATRIC" id="fig|1246626.3.peg.1091"/>
<evidence type="ECO:0000313" key="3">
    <source>
        <dbReference type="EMBL" id="AIC93691.1"/>
    </source>
</evidence>
<accession>A0A060LQY6</accession>
<dbReference type="Proteomes" id="UP000027142">
    <property type="component" value="Chromosome"/>
</dbReference>
<dbReference type="OrthoDB" id="9940379at2"/>
<evidence type="ECO:0000313" key="4">
    <source>
        <dbReference type="Proteomes" id="UP000027142"/>
    </source>
</evidence>
<dbReference type="STRING" id="1246626.BleG1_1088"/>
<keyword evidence="1" id="KW-0472">Membrane</keyword>
<proteinExistence type="predicted"/>
<protein>
    <recommendedName>
        <fullName evidence="2">DUF1468 domain-containing protein</fullName>
    </recommendedName>
</protein>
<name>A0A060LQY6_9BACI</name>
<gene>
    <name evidence="3" type="ORF">BleG1_1088</name>
</gene>
<feature type="transmembrane region" description="Helical" evidence="1">
    <location>
        <begin position="72"/>
        <end position="89"/>
    </location>
</feature>
<dbReference type="Pfam" id="PF07331">
    <property type="entry name" value="TctB"/>
    <property type="match status" value="1"/>
</dbReference>
<feature type="domain" description="DUF1468" evidence="2">
    <location>
        <begin position="12"/>
        <end position="142"/>
    </location>
</feature>
<dbReference type="AlphaFoldDB" id="A0A060LQY6"/>
<dbReference type="RefSeq" id="WP_038478084.1">
    <property type="nucleotide sequence ID" value="NZ_CP003923.1"/>
</dbReference>
<evidence type="ECO:0000256" key="1">
    <source>
        <dbReference type="SAM" id="Phobius"/>
    </source>
</evidence>
<feature type="transmembrane region" description="Helical" evidence="1">
    <location>
        <begin position="7"/>
        <end position="27"/>
    </location>
</feature>
<keyword evidence="1" id="KW-0812">Transmembrane</keyword>
<keyword evidence="4" id="KW-1185">Reference proteome</keyword>
<feature type="transmembrane region" description="Helical" evidence="1">
    <location>
        <begin position="120"/>
        <end position="141"/>
    </location>
</feature>
<feature type="transmembrane region" description="Helical" evidence="1">
    <location>
        <begin position="39"/>
        <end position="60"/>
    </location>
</feature>
<reference evidence="3 4" key="1">
    <citation type="journal article" date="2014" name="Gene">
        <title>A comparative genomic analysis of the alkalitolerant soil bacterium Bacillus lehensis G1.</title>
        <authorList>
            <person name="Noor Y.M."/>
            <person name="Samsulrizal N.H."/>
            <person name="Jema'on N.A."/>
            <person name="Low K.O."/>
            <person name="Ramli A.N."/>
            <person name="Alias N.I."/>
            <person name="Damis S.I."/>
            <person name="Fuzi S.F."/>
            <person name="Isa M.N."/>
            <person name="Murad A.M."/>
            <person name="Raih M.F."/>
            <person name="Bakar F.D."/>
            <person name="Najimudin N."/>
            <person name="Mahadi N.M."/>
            <person name="Illias R.M."/>
        </authorList>
    </citation>
    <scope>NUCLEOTIDE SEQUENCE [LARGE SCALE GENOMIC DNA]</scope>
    <source>
        <strain evidence="3 4">G1</strain>
    </source>
</reference>
<organism evidence="3 4">
    <name type="scientific">Shouchella lehensis G1</name>
    <dbReference type="NCBI Taxonomy" id="1246626"/>
    <lineage>
        <taxon>Bacteria</taxon>
        <taxon>Bacillati</taxon>
        <taxon>Bacillota</taxon>
        <taxon>Bacilli</taxon>
        <taxon>Bacillales</taxon>
        <taxon>Bacillaceae</taxon>
        <taxon>Shouchella</taxon>
    </lineage>
</organism>
<feature type="transmembrane region" description="Helical" evidence="1">
    <location>
        <begin position="95"/>
        <end position="113"/>
    </location>
</feature>
<evidence type="ECO:0000259" key="2">
    <source>
        <dbReference type="Pfam" id="PF07331"/>
    </source>
</evidence>
<dbReference type="HOGENOM" id="CLU_1811930_0_0_9"/>
<dbReference type="InterPro" id="IPR009936">
    <property type="entry name" value="DUF1468"/>
</dbReference>
<dbReference type="KEGG" id="ble:BleG1_1088"/>
<dbReference type="EMBL" id="CP003923">
    <property type="protein sequence ID" value="AIC93691.1"/>
    <property type="molecule type" value="Genomic_DNA"/>
</dbReference>
<keyword evidence="1" id="KW-1133">Transmembrane helix</keyword>